<organism evidence="1 2">
    <name type="scientific">Tanacetum coccineum</name>
    <dbReference type="NCBI Taxonomy" id="301880"/>
    <lineage>
        <taxon>Eukaryota</taxon>
        <taxon>Viridiplantae</taxon>
        <taxon>Streptophyta</taxon>
        <taxon>Embryophyta</taxon>
        <taxon>Tracheophyta</taxon>
        <taxon>Spermatophyta</taxon>
        <taxon>Magnoliopsida</taxon>
        <taxon>eudicotyledons</taxon>
        <taxon>Gunneridae</taxon>
        <taxon>Pentapetalae</taxon>
        <taxon>asterids</taxon>
        <taxon>campanulids</taxon>
        <taxon>Asterales</taxon>
        <taxon>Asteraceae</taxon>
        <taxon>Asteroideae</taxon>
        <taxon>Anthemideae</taxon>
        <taxon>Anthemidinae</taxon>
        <taxon>Tanacetum</taxon>
    </lineage>
</organism>
<evidence type="ECO:0008006" key="3">
    <source>
        <dbReference type="Google" id="ProtNLM"/>
    </source>
</evidence>
<dbReference type="Proteomes" id="UP001151760">
    <property type="component" value="Unassembled WGS sequence"/>
</dbReference>
<evidence type="ECO:0000313" key="2">
    <source>
        <dbReference type="Proteomes" id="UP001151760"/>
    </source>
</evidence>
<proteinExistence type="predicted"/>
<keyword evidence="2" id="KW-1185">Reference proteome</keyword>
<protein>
    <recommendedName>
        <fullName evidence="3">BZIP domain-containing protein</fullName>
    </recommendedName>
</protein>
<sequence length="405" mass="43905">MDLLPLSKCALTKVQIGERQRAEGEPKLLDTTVGRVVLLLPVAPARASSELEASVDKLFYEGGSDSHAEQGDSVSGGHGVGVLQVSETAEIVAEDATPKLREDYETSTGPSVAGKSRSALQRLLARVVLNLEVWIVALPTLPFITSSVSVTPERESEDQTDSMAGANLQTITAPPRFVISSDSSHHSGANIAEAEVDSFARPFIPLMTVATTITSIVDPATTVKKNLLSLLFFCGDSSGGGADHTVGGFSDLTGSDFIVGGIRTVISPNVDLQKVYVPQWSVTNGSRLDDGRTARQMSLSAEVMVRAEYNIRERERRRRLNSVMEKKNSLLKDEKMAEVNEKFDKLCANFVEMALHLEETFYPHLLTTISGRRWLLTHDMELAIAKCLNSTEYLSVLGAAIDKAV</sequence>
<dbReference type="EMBL" id="BQNB010011814">
    <property type="protein sequence ID" value="GJS95509.1"/>
    <property type="molecule type" value="Genomic_DNA"/>
</dbReference>
<accession>A0ABQ4ZYX0</accession>
<name>A0ABQ4ZYX0_9ASTR</name>
<reference evidence="1" key="2">
    <citation type="submission" date="2022-01" db="EMBL/GenBank/DDBJ databases">
        <authorList>
            <person name="Yamashiro T."/>
            <person name="Shiraishi A."/>
            <person name="Satake H."/>
            <person name="Nakayama K."/>
        </authorList>
    </citation>
    <scope>NUCLEOTIDE SEQUENCE</scope>
</reference>
<evidence type="ECO:0000313" key="1">
    <source>
        <dbReference type="EMBL" id="GJS95509.1"/>
    </source>
</evidence>
<comment type="caution">
    <text evidence="1">The sequence shown here is derived from an EMBL/GenBank/DDBJ whole genome shotgun (WGS) entry which is preliminary data.</text>
</comment>
<reference evidence="1" key="1">
    <citation type="journal article" date="2022" name="Int. J. Mol. Sci.">
        <title>Draft Genome of Tanacetum Coccineum: Genomic Comparison of Closely Related Tanacetum-Family Plants.</title>
        <authorList>
            <person name="Yamashiro T."/>
            <person name="Shiraishi A."/>
            <person name="Nakayama K."/>
            <person name="Satake H."/>
        </authorList>
    </citation>
    <scope>NUCLEOTIDE SEQUENCE</scope>
</reference>
<gene>
    <name evidence="1" type="ORF">Tco_0802477</name>
</gene>